<evidence type="ECO:0000313" key="2">
    <source>
        <dbReference type="EMBL" id="TWT80311.1"/>
    </source>
</evidence>
<dbReference type="EC" id="5.3.1.15" evidence="2"/>
<dbReference type="InterPro" id="IPR014710">
    <property type="entry name" value="RmlC-like_jellyroll"/>
</dbReference>
<evidence type="ECO:0000256" key="1">
    <source>
        <dbReference type="SAM" id="SignalP"/>
    </source>
</evidence>
<keyword evidence="1" id="KW-0732">Signal</keyword>
<dbReference type="Proteomes" id="UP000315010">
    <property type="component" value="Unassembled WGS sequence"/>
</dbReference>
<feature type="chain" id="PRO_5023145516" evidence="1">
    <location>
        <begin position="28"/>
        <end position="224"/>
    </location>
</feature>
<dbReference type="EMBL" id="SJPJ01000001">
    <property type="protein sequence ID" value="TWT80311.1"/>
    <property type="molecule type" value="Genomic_DNA"/>
</dbReference>
<proteinExistence type="predicted"/>
<organism evidence="2 3">
    <name type="scientific">Novipirellula herctigrandis</name>
    <dbReference type="NCBI Taxonomy" id="2527986"/>
    <lineage>
        <taxon>Bacteria</taxon>
        <taxon>Pseudomonadati</taxon>
        <taxon>Planctomycetota</taxon>
        <taxon>Planctomycetia</taxon>
        <taxon>Pirellulales</taxon>
        <taxon>Pirellulaceae</taxon>
        <taxon>Novipirellula</taxon>
    </lineage>
</organism>
<protein>
    <submittedName>
        <fullName evidence="2">D-lyxose ketol-isomerase</fullName>
        <ecNumber evidence="2">5.3.1.15</ecNumber>
    </submittedName>
</protein>
<dbReference type="Gene3D" id="2.60.120.10">
    <property type="entry name" value="Jelly Rolls"/>
    <property type="match status" value="1"/>
</dbReference>
<keyword evidence="2" id="KW-0413">Isomerase</keyword>
<dbReference type="AlphaFoldDB" id="A0A5C5Z0H8"/>
<dbReference type="GO" id="GO:0047828">
    <property type="term" value="F:D-lyxose ketol-isomerase activity"/>
    <property type="evidence" value="ECO:0007669"/>
    <property type="project" value="UniProtKB-EC"/>
</dbReference>
<gene>
    <name evidence="2" type="ORF">CA13_17240</name>
</gene>
<reference evidence="2 3" key="1">
    <citation type="submission" date="2019-02" db="EMBL/GenBank/DDBJ databases">
        <title>Deep-cultivation of Planctomycetes and their phenomic and genomic characterization uncovers novel biology.</title>
        <authorList>
            <person name="Wiegand S."/>
            <person name="Jogler M."/>
            <person name="Boedeker C."/>
            <person name="Pinto D."/>
            <person name="Vollmers J."/>
            <person name="Rivas-Marin E."/>
            <person name="Kohn T."/>
            <person name="Peeters S.H."/>
            <person name="Heuer A."/>
            <person name="Rast P."/>
            <person name="Oberbeckmann S."/>
            <person name="Bunk B."/>
            <person name="Jeske O."/>
            <person name="Meyerdierks A."/>
            <person name="Storesund J.E."/>
            <person name="Kallscheuer N."/>
            <person name="Luecker S."/>
            <person name="Lage O.M."/>
            <person name="Pohl T."/>
            <person name="Merkel B.J."/>
            <person name="Hornburger P."/>
            <person name="Mueller R.-W."/>
            <person name="Bruemmer F."/>
            <person name="Labrenz M."/>
            <person name="Spormann A.M."/>
            <person name="Op Den Camp H."/>
            <person name="Overmann J."/>
            <person name="Amann R."/>
            <person name="Jetten M.S.M."/>
            <person name="Mascher T."/>
            <person name="Medema M.H."/>
            <person name="Devos D.P."/>
            <person name="Kaster A.-K."/>
            <person name="Ovreas L."/>
            <person name="Rohde M."/>
            <person name="Galperin M.Y."/>
            <person name="Jogler C."/>
        </authorList>
    </citation>
    <scope>NUCLEOTIDE SEQUENCE [LARGE SCALE GENOMIC DNA]</scope>
    <source>
        <strain evidence="2 3">CA13</strain>
    </source>
</reference>
<dbReference type="OrthoDB" id="7067371at2"/>
<accession>A0A5C5Z0H8</accession>
<comment type="caution">
    <text evidence="2">The sequence shown here is derived from an EMBL/GenBank/DDBJ whole genome shotgun (WGS) entry which is preliminary data.</text>
</comment>
<dbReference type="RefSeq" id="WP_146395359.1">
    <property type="nucleotide sequence ID" value="NZ_SJPJ01000001.1"/>
</dbReference>
<keyword evidence="3" id="KW-1185">Reference proteome</keyword>
<evidence type="ECO:0000313" key="3">
    <source>
        <dbReference type="Proteomes" id="UP000315010"/>
    </source>
</evidence>
<name>A0A5C5Z0H8_9BACT</name>
<feature type="signal peptide" evidence="1">
    <location>
        <begin position="1"/>
        <end position="27"/>
    </location>
</feature>
<sequence length="224" mass="24929" precursor="true">MKRRTLMKATALAAAAPLALNMKVADAAPMRNADFYTDSKFDEEKAKDGLMAMCKRFGYPLFPEFREKLWVSDYGTGNYAKLGLAALMYENHNSEDGAYMLMDLFLLPGQMLPEHWHLEGDLGIIKNEGWLVRWGKSYIGGIGDNNVAEFPEIEIPKVHCNGTTTTHHVVAATQGMFVPLAELRSRHWQFGGPEGAIITEVANLHTDSAVRHSDKAINDNFLGL</sequence>